<proteinExistence type="predicted"/>
<feature type="chain" id="PRO_5022215163" evidence="1">
    <location>
        <begin position="19"/>
        <end position="206"/>
    </location>
</feature>
<sequence length="206" mass="23505">MKVLFAATLLLFTTLVKAQSTDQSQLPASFQKKLDDGKLIFTKPEGTIEVLVIPNTGVKYDYALKVKDKNVEVRYIIMPLTKDFFDAYEKRDKTPGDTVFNPNRMYVRLPAIMYNKIAEGKLKLEEIKLQPMHAKDQGADGGSMFAGPIGTTFGQKYTFSFFAVIHKDYAADVYALYLFEDQATMFDQMKDIMKNTDFTRSVRFKP</sequence>
<gene>
    <name evidence="2" type="ORF">FO440_13955</name>
</gene>
<organism evidence="2 3">
    <name type="scientific">Mucilaginibacter corticis</name>
    <dbReference type="NCBI Taxonomy" id="2597670"/>
    <lineage>
        <taxon>Bacteria</taxon>
        <taxon>Pseudomonadati</taxon>
        <taxon>Bacteroidota</taxon>
        <taxon>Sphingobacteriia</taxon>
        <taxon>Sphingobacteriales</taxon>
        <taxon>Sphingobacteriaceae</taxon>
        <taxon>Mucilaginibacter</taxon>
    </lineage>
</organism>
<keyword evidence="1" id="KW-0732">Signal</keyword>
<dbReference type="Proteomes" id="UP000318733">
    <property type="component" value="Unassembled WGS sequence"/>
</dbReference>
<name>A0A556MM15_9SPHI</name>
<reference evidence="2 3" key="1">
    <citation type="submission" date="2019-07" db="EMBL/GenBank/DDBJ databases">
        <authorList>
            <person name="Huq M.A."/>
        </authorList>
    </citation>
    <scope>NUCLEOTIDE SEQUENCE [LARGE SCALE GENOMIC DNA]</scope>
    <source>
        <strain evidence="2 3">MAH-19</strain>
    </source>
</reference>
<dbReference type="EMBL" id="VLPK01000002">
    <property type="protein sequence ID" value="TSJ40839.1"/>
    <property type="molecule type" value="Genomic_DNA"/>
</dbReference>
<accession>A0A556MM15</accession>
<comment type="caution">
    <text evidence="2">The sequence shown here is derived from an EMBL/GenBank/DDBJ whole genome shotgun (WGS) entry which is preliminary data.</text>
</comment>
<evidence type="ECO:0000256" key="1">
    <source>
        <dbReference type="SAM" id="SignalP"/>
    </source>
</evidence>
<dbReference type="OrthoDB" id="662975at2"/>
<evidence type="ECO:0000313" key="3">
    <source>
        <dbReference type="Proteomes" id="UP000318733"/>
    </source>
</evidence>
<feature type="signal peptide" evidence="1">
    <location>
        <begin position="1"/>
        <end position="18"/>
    </location>
</feature>
<dbReference type="RefSeq" id="WP_144248877.1">
    <property type="nucleotide sequence ID" value="NZ_VLPK01000002.1"/>
</dbReference>
<protein>
    <submittedName>
        <fullName evidence="2">Uncharacterized protein</fullName>
    </submittedName>
</protein>
<dbReference type="AlphaFoldDB" id="A0A556MM15"/>
<evidence type="ECO:0000313" key="2">
    <source>
        <dbReference type="EMBL" id="TSJ40839.1"/>
    </source>
</evidence>
<keyword evidence="3" id="KW-1185">Reference proteome</keyword>